<dbReference type="PIRSF" id="PIRSF011489">
    <property type="entry name" value="DUF479"/>
    <property type="match status" value="1"/>
</dbReference>
<dbReference type="PANTHER" id="PTHR38764">
    <property type="entry name" value="ACYL CARRIER PROTEIN PHOSPHODIESTERASE"/>
    <property type="match status" value="1"/>
</dbReference>
<name>A0A9E8NE13_9BACT</name>
<organism evidence="4 5">
    <name type="scientific">Dyadobacter pollutisoli</name>
    <dbReference type="NCBI Taxonomy" id="2910158"/>
    <lineage>
        <taxon>Bacteria</taxon>
        <taxon>Pseudomonadati</taxon>
        <taxon>Bacteroidota</taxon>
        <taxon>Cytophagia</taxon>
        <taxon>Cytophagales</taxon>
        <taxon>Spirosomataceae</taxon>
        <taxon>Dyadobacter</taxon>
    </lineage>
</organism>
<evidence type="ECO:0000256" key="2">
    <source>
        <dbReference type="ARBA" id="ARBA00022801"/>
    </source>
</evidence>
<dbReference type="Pfam" id="PF04336">
    <property type="entry name" value="ACP_PD"/>
    <property type="match status" value="1"/>
</dbReference>
<keyword evidence="1" id="KW-0444">Lipid biosynthesis</keyword>
<dbReference type="GO" id="GO:0008770">
    <property type="term" value="F:[acyl-carrier-protein] phosphodiesterase activity"/>
    <property type="evidence" value="ECO:0007669"/>
    <property type="project" value="InterPro"/>
</dbReference>
<dbReference type="PANTHER" id="PTHR38764:SF1">
    <property type="entry name" value="ACYL CARRIER PROTEIN PHOSPHODIESTERASE"/>
    <property type="match status" value="1"/>
</dbReference>
<keyword evidence="3" id="KW-0443">Lipid metabolism</keyword>
<evidence type="ECO:0000313" key="4">
    <source>
        <dbReference type="EMBL" id="WAC14258.1"/>
    </source>
</evidence>
<evidence type="ECO:0000256" key="3">
    <source>
        <dbReference type="ARBA" id="ARBA00023098"/>
    </source>
</evidence>
<dbReference type="RefSeq" id="WP_244824331.1">
    <property type="nucleotide sequence ID" value="NZ_CP112998.1"/>
</dbReference>
<gene>
    <name evidence="4" type="ORF">ON006_09925</name>
</gene>
<dbReference type="GO" id="GO:0006633">
    <property type="term" value="P:fatty acid biosynthetic process"/>
    <property type="evidence" value="ECO:0007669"/>
    <property type="project" value="InterPro"/>
</dbReference>
<protein>
    <submittedName>
        <fullName evidence="4">ACP phosphodiesterase</fullName>
    </submittedName>
</protein>
<accession>A0A9E8NE13</accession>
<dbReference type="KEGG" id="dpf:ON006_09925"/>
<evidence type="ECO:0000313" key="5">
    <source>
        <dbReference type="Proteomes" id="UP001164653"/>
    </source>
</evidence>
<dbReference type="EMBL" id="CP112998">
    <property type="protein sequence ID" value="WAC14258.1"/>
    <property type="molecule type" value="Genomic_DNA"/>
</dbReference>
<evidence type="ECO:0000256" key="1">
    <source>
        <dbReference type="ARBA" id="ARBA00022516"/>
    </source>
</evidence>
<reference evidence="4" key="1">
    <citation type="submission" date="2022-11" db="EMBL/GenBank/DDBJ databases">
        <title>Dyadobacter pollutisoli sp. nov., isolated from plastic dumped soil.</title>
        <authorList>
            <person name="Kim J.M."/>
            <person name="Kim K.R."/>
            <person name="Lee J.K."/>
            <person name="Hao L."/>
            <person name="Jeon C.O."/>
        </authorList>
    </citation>
    <scope>NUCLEOTIDE SEQUENCE</scope>
    <source>
        <strain evidence="4">U1</strain>
    </source>
</reference>
<dbReference type="InterPro" id="IPR007431">
    <property type="entry name" value="ACP_PD"/>
</dbReference>
<dbReference type="Proteomes" id="UP001164653">
    <property type="component" value="Chromosome"/>
</dbReference>
<sequence length="200" mass="23383">MNFLAHILLSGSDEGVIMGNYVGDFIKGRLTEEKTATWNKDYVTGLKLHRFIDFFTDTHQQVHEAKDIASKAQGKLAGIVMDIYFDYFLARNFNDYNPEPLFAYAHGMYALIERNEHLIPEEMIPMVRSMVRQDWLTTYATMEGIDITFQRLSRRAPFLEPIRNAVNDLRENEAFYYEKFLLFFPDLQKNADQFIQENAA</sequence>
<proteinExistence type="predicted"/>
<dbReference type="AlphaFoldDB" id="A0A9E8NE13"/>
<keyword evidence="2" id="KW-0378">Hydrolase</keyword>
<keyword evidence="5" id="KW-1185">Reference proteome</keyword>